<reference evidence="5" key="3">
    <citation type="submission" date="2025-08" db="UniProtKB">
        <authorList>
            <consortium name="Ensembl"/>
        </authorList>
    </citation>
    <scope>IDENTIFICATION</scope>
</reference>
<sequence>MKMPVWFVFVLGALSAAGEVFVAKVGGKVTLKCGVSSYRRSLQWHHGNDFLHSVDQRGFPRKGSAELVQRSVVRQTNLEISSVRETDAGRFTCSADGTRREHTLSVFSVLVSVKPSAVLKLNDEATLQCEVKGQPQGCEVKWQSPNTDSPTDSSTVQLKPVTSSHNGAWQCIVTCGSNKLSQSLTITVKEPPTTTKSPPKLNGKSEKPCGTNCGNDDASPRLLGLAWWVWVAIGVGCLVAILLMVCVIVLCVRVKRRKKRFLKMKGQQRPRHKKYCQCDHPTAAAKPKQGRRREKPSALPLHPA</sequence>
<proteinExistence type="predicted"/>
<dbReference type="SMART" id="SM00409">
    <property type="entry name" value="IG"/>
    <property type="match status" value="2"/>
</dbReference>
<reference evidence="5" key="4">
    <citation type="submission" date="2025-09" db="UniProtKB">
        <authorList>
            <consortium name="Ensembl"/>
        </authorList>
    </citation>
    <scope>IDENTIFICATION</scope>
</reference>
<reference evidence="6" key="2">
    <citation type="submission" date="2023-03" db="EMBL/GenBank/DDBJ databases">
        <authorList>
            <consortium name="Wellcome Sanger Institute Data Sharing"/>
        </authorList>
    </citation>
    <scope>NUCLEOTIDE SEQUENCE [LARGE SCALE GENOMIC DNA]</scope>
</reference>
<evidence type="ECO:0000256" key="2">
    <source>
        <dbReference type="SAM" id="Phobius"/>
    </source>
</evidence>
<keyword evidence="2" id="KW-0812">Transmembrane</keyword>
<dbReference type="Gene3D" id="2.60.40.10">
    <property type="entry name" value="Immunoglobulins"/>
    <property type="match status" value="2"/>
</dbReference>
<reference evidence="5 6" key="1">
    <citation type="submission" date="2018-05" db="EMBL/GenBank/DDBJ databases">
        <authorList>
            <person name="Datahose"/>
        </authorList>
    </citation>
    <scope>NUCLEOTIDE SEQUENCE</scope>
</reference>
<dbReference type="InterPro" id="IPR013783">
    <property type="entry name" value="Ig-like_fold"/>
</dbReference>
<feature type="region of interest" description="Disordered" evidence="1">
    <location>
        <begin position="278"/>
        <end position="304"/>
    </location>
</feature>
<dbReference type="Proteomes" id="UP000265100">
    <property type="component" value="Chromosome 11"/>
</dbReference>
<feature type="domain" description="Ig-like" evidence="4">
    <location>
        <begin position="4"/>
        <end position="105"/>
    </location>
</feature>
<protein>
    <recommendedName>
        <fullName evidence="4">Ig-like domain-containing protein</fullName>
    </recommendedName>
</protein>
<keyword evidence="3" id="KW-0732">Signal</keyword>
<dbReference type="GeneTree" id="ENSGT00510000054197"/>
<organism evidence="5 6">
    <name type="scientific">Astatotilapia calliptera</name>
    <name type="common">Eastern happy</name>
    <name type="synonym">Chromis callipterus</name>
    <dbReference type="NCBI Taxonomy" id="8154"/>
    <lineage>
        <taxon>Eukaryota</taxon>
        <taxon>Metazoa</taxon>
        <taxon>Chordata</taxon>
        <taxon>Craniata</taxon>
        <taxon>Vertebrata</taxon>
        <taxon>Euteleostomi</taxon>
        <taxon>Actinopterygii</taxon>
        <taxon>Neopterygii</taxon>
        <taxon>Teleostei</taxon>
        <taxon>Neoteleostei</taxon>
        <taxon>Acanthomorphata</taxon>
        <taxon>Ovalentaria</taxon>
        <taxon>Cichlomorphae</taxon>
        <taxon>Cichliformes</taxon>
        <taxon>Cichlidae</taxon>
        <taxon>African cichlids</taxon>
        <taxon>Pseudocrenilabrinae</taxon>
        <taxon>Haplochromini</taxon>
        <taxon>Astatotilapia</taxon>
    </lineage>
</organism>
<dbReference type="SMART" id="SM00408">
    <property type="entry name" value="IGc2"/>
    <property type="match status" value="2"/>
</dbReference>
<feature type="transmembrane region" description="Helical" evidence="2">
    <location>
        <begin position="227"/>
        <end position="254"/>
    </location>
</feature>
<feature type="signal peptide" evidence="3">
    <location>
        <begin position="1"/>
        <end position="18"/>
    </location>
</feature>
<evidence type="ECO:0000259" key="4">
    <source>
        <dbReference type="PROSITE" id="PS50835"/>
    </source>
</evidence>
<dbReference type="STRING" id="8154.ENSACLP00000037125"/>
<feature type="compositionally biased region" description="Low complexity" evidence="1">
    <location>
        <begin position="189"/>
        <end position="200"/>
    </location>
</feature>
<dbReference type="Gene3D" id="1.20.5.900">
    <property type="entry name" value="transmembrane domain of human cd4"/>
    <property type="match status" value="1"/>
</dbReference>
<dbReference type="InterPro" id="IPR007110">
    <property type="entry name" value="Ig-like_dom"/>
</dbReference>
<feature type="domain" description="Ig-like" evidence="4">
    <location>
        <begin position="108"/>
        <end position="187"/>
    </location>
</feature>
<dbReference type="Bgee" id="ENSACLG00000025152">
    <property type="expression patterns" value="Expressed in spleen and 2 other cell types or tissues"/>
</dbReference>
<dbReference type="PANTHER" id="PTHR11422:SF6">
    <property type="entry name" value="HEMICENTIN-1 ISOFORM X1"/>
    <property type="match status" value="1"/>
</dbReference>
<evidence type="ECO:0000313" key="5">
    <source>
        <dbReference type="Ensembl" id="ENSACLP00000037125.2"/>
    </source>
</evidence>
<dbReference type="SUPFAM" id="SSF48726">
    <property type="entry name" value="Immunoglobulin"/>
    <property type="match status" value="2"/>
</dbReference>
<name>A0A3P8R5B2_ASTCA</name>
<feature type="chain" id="PRO_5044205946" description="Ig-like domain-containing protein" evidence="3">
    <location>
        <begin position="19"/>
        <end position="304"/>
    </location>
</feature>
<keyword evidence="2" id="KW-0472">Membrane</keyword>
<dbReference type="AlphaFoldDB" id="A0A3P8R5B2"/>
<dbReference type="Pfam" id="PF13927">
    <property type="entry name" value="Ig_3"/>
    <property type="match status" value="2"/>
</dbReference>
<dbReference type="InterPro" id="IPR003598">
    <property type="entry name" value="Ig_sub2"/>
</dbReference>
<keyword evidence="6" id="KW-1185">Reference proteome</keyword>
<evidence type="ECO:0000313" key="6">
    <source>
        <dbReference type="Proteomes" id="UP000265100"/>
    </source>
</evidence>
<dbReference type="InterPro" id="IPR036179">
    <property type="entry name" value="Ig-like_dom_sf"/>
</dbReference>
<dbReference type="InterPro" id="IPR003599">
    <property type="entry name" value="Ig_sub"/>
</dbReference>
<dbReference type="OMA" id="KPKKYCQ"/>
<keyword evidence="2" id="KW-1133">Transmembrane helix</keyword>
<evidence type="ECO:0000256" key="1">
    <source>
        <dbReference type="SAM" id="MobiDB-lite"/>
    </source>
</evidence>
<dbReference type="PANTHER" id="PTHR11422">
    <property type="entry name" value="T-CELL SURFACE GLYCOPROTEIN CD4"/>
    <property type="match status" value="1"/>
</dbReference>
<dbReference type="Ensembl" id="ENSACLT00000038005.2">
    <property type="protein sequence ID" value="ENSACLP00000037125.2"/>
    <property type="gene ID" value="ENSACLG00000025152.2"/>
</dbReference>
<feature type="region of interest" description="Disordered" evidence="1">
    <location>
        <begin position="189"/>
        <end position="208"/>
    </location>
</feature>
<evidence type="ECO:0000256" key="3">
    <source>
        <dbReference type="SAM" id="SignalP"/>
    </source>
</evidence>
<accession>A0A3P8R5B2</accession>
<dbReference type="PROSITE" id="PS50835">
    <property type="entry name" value="IG_LIKE"/>
    <property type="match status" value="2"/>
</dbReference>